<sequence>MEKGTCDRIWLLYLQGRLSPAQLLALCKLSADDRDDDSRHQQSSAA</sequence>
<comment type="caution">
    <text evidence="1">The sequence shown here is derived from an EMBL/GenBank/DDBJ whole genome shotgun (WGS) entry which is preliminary data.</text>
</comment>
<evidence type="ECO:0000313" key="2">
    <source>
        <dbReference type="Proteomes" id="UP000717364"/>
    </source>
</evidence>
<proteinExistence type="predicted"/>
<dbReference type="Proteomes" id="UP000717364">
    <property type="component" value="Unassembled WGS sequence"/>
</dbReference>
<keyword evidence="2" id="KW-1185">Reference proteome</keyword>
<reference evidence="1" key="1">
    <citation type="submission" date="2020-11" db="EMBL/GenBank/DDBJ databases">
        <authorList>
            <person name="Konstantinou D."/>
            <person name="Gkelis S."/>
            <person name="Popin R."/>
            <person name="Fewer D."/>
            <person name="Sivonen K."/>
        </authorList>
    </citation>
    <scope>NUCLEOTIDE SEQUENCE</scope>
    <source>
        <strain evidence="1">TAU-MAC 1115</strain>
    </source>
</reference>
<dbReference type="EMBL" id="JADOES010000034">
    <property type="protein sequence ID" value="MBT9316847.1"/>
    <property type="molecule type" value="Genomic_DNA"/>
</dbReference>
<accession>A0A947DGX6</accession>
<organism evidence="1 2">
    <name type="scientific">Leptothoe spongobia TAU-MAC 1115</name>
    <dbReference type="NCBI Taxonomy" id="1967444"/>
    <lineage>
        <taxon>Bacteria</taxon>
        <taxon>Bacillati</taxon>
        <taxon>Cyanobacteriota</taxon>
        <taxon>Cyanophyceae</taxon>
        <taxon>Nodosilineales</taxon>
        <taxon>Cymatolegaceae</taxon>
        <taxon>Leptothoe</taxon>
        <taxon>Leptothoe spongobia</taxon>
    </lineage>
</organism>
<evidence type="ECO:0000313" key="1">
    <source>
        <dbReference type="EMBL" id="MBT9316847.1"/>
    </source>
</evidence>
<dbReference type="AlphaFoldDB" id="A0A947DGX6"/>
<dbReference type="RefSeq" id="WP_215609915.1">
    <property type="nucleotide sequence ID" value="NZ_JADOES010000034.1"/>
</dbReference>
<gene>
    <name evidence="1" type="ORF">IXB50_15570</name>
</gene>
<protein>
    <submittedName>
        <fullName evidence="1">Uncharacterized protein</fullName>
    </submittedName>
</protein>
<name>A0A947DGX6_9CYAN</name>
<reference evidence="1" key="2">
    <citation type="journal article" date="2021" name="Mar. Drugs">
        <title>Genome Reduction and Secondary Metabolism of the Marine Sponge-Associated Cyanobacterium Leptothoe.</title>
        <authorList>
            <person name="Konstantinou D."/>
            <person name="Popin R.V."/>
            <person name="Fewer D.P."/>
            <person name="Sivonen K."/>
            <person name="Gkelis S."/>
        </authorList>
    </citation>
    <scope>NUCLEOTIDE SEQUENCE</scope>
    <source>
        <strain evidence="1">TAU-MAC 1115</strain>
    </source>
</reference>